<dbReference type="Pfam" id="PF13560">
    <property type="entry name" value="HTH_31"/>
    <property type="match status" value="1"/>
</dbReference>
<reference evidence="2 3" key="1">
    <citation type="journal article" date="2015" name="Environ. Microbiol.">
        <title>Methane oxidation coupled to nitrate reduction under hypoxia by the Gammaproteobacterium Methylomonas denitrificans, sp. nov. type strain FJG1.</title>
        <authorList>
            <person name="Kits K.D."/>
            <person name="Klotz M.G."/>
            <person name="Stein L.Y."/>
        </authorList>
    </citation>
    <scope>NUCLEOTIDE SEQUENCE [LARGE SCALE GENOMIC DNA]</scope>
    <source>
        <strain evidence="2 3">FJG1</strain>
    </source>
</reference>
<keyword evidence="3" id="KW-1185">Reference proteome</keyword>
<dbReference type="RefSeq" id="WP_062328537.1">
    <property type="nucleotide sequence ID" value="NZ_CP014476.1"/>
</dbReference>
<keyword evidence="2" id="KW-0238">DNA-binding</keyword>
<dbReference type="InterPro" id="IPR001387">
    <property type="entry name" value="Cro/C1-type_HTH"/>
</dbReference>
<dbReference type="PANTHER" id="PTHR35010">
    <property type="entry name" value="BLL4672 PROTEIN-RELATED"/>
    <property type="match status" value="1"/>
</dbReference>
<dbReference type="STRING" id="1538553.JT25_010615"/>
<protein>
    <submittedName>
        <fullName evidence="2">DNA-binding protein</fullName>
    </submittedName>
</protein>
<gene>
    <name evidence="2" type="ORF">JT25_010615</name>
</gene>
<dbReference type="KEGG" id="mdn:JT25_010615"/>
<proteinExistence type="predicted"/>
<feature type="domain" description="HTH cro/C1-type" evidence="1">
    <location>
        <begin position="8"/>
        <end position="63"/>
    </location>
</feature>
<evidence type="ECO:0000313" key="2">
    <source>
        <dbReference type="EMBL" id="AMK76934.1"/>
    </source>
</evidence>
<dbReference type="OrthoDB" id="5772764at2"/>
<dbReference type="PROSITE" id="PS50943">
    <property type="entry name" value="HTH_CROC1"/>
    <property type="match status" value="1"/>
</dbReference>
<accession>A0A126T5C2</accession>
<dbReference type="Proteomes" id="UP000030512">
    <property type="component" value="Chromosome"/>
</dbReference>
<dbReference type="InterPro" id="IPR010982">
    <property type="entry name" value="Lambda_DNA-bd_dom_sf"/>
</dbReference>
<name>A0A126T5C2_9GAMM</name>
<dbReference type="EMBL" id="CP014476">
    <property type="protein sequence ID" value="AMK76934.1"/>
    <property type="molecule type" value="Genomic_DNA"/>
</dbReference>
<dbReference type="SMART" id="SM00530">
    <property type="entry name" value="HTH_XRE"/>
    <property type="match status" value="1"/>
</dbReference>
<evidence type="ECO:0000313" key="3">
    <source>
        <dbReference type="Proteomes" id="UP000030512"/>
    </source>
</evidence>
<organism evidence="2 3">
    <name type="scientific">Methylomonas denitrificans</name>
    <dbReference type="NCBI Taxonomy" id="1538553"/>
    <lineage>
        <taxon>Bacteria</taxon>
        <taxon>Pseudomonadati</taxon>
        <taxon>Pseudomonadota</taxon>
        <taxon>Gammaproteobacteria</taxon>
        <taxon>Methylococcales</taxon>
        <taxon>Methylococcaceae</taxon>
        <taxon>Methylomonas</taxon>
    </lineage>
</organism>
<dbReference type="SUPFAM" id="SSF47413">
    <property type="entry name" value="lambda repressor-like DNA-binding domains"/>
    <property type="match status" value="1"/>
</dbReference>
<dbReference type="CDD" id="cd00093">
    <property type="entry name" value="HTH_XRE"/>
    <property type="match status" value="1"/>
</dbReference>
<evidence type="ECO:0000259" key="1">
    <source>
        <dbReference type="PROSITE" id="PS50943"/>
    </source>
</evidence>
<dbReference type="AlphaFoldDB" id="A0A126T5C2"/>
<dbReference type="GO" id="GO:0003677">
    <property type="term" value="F:DNA binding"/>
    <property type="evidence" value="ECO:0007669"/>
    <property type="project" value="UniProtKB-KW"/>
</dbReference>
<dbReference type="Gene3D" id="1.10.260.40">
    <property type="entry name" value="lambda repressor-like DNA-binding domains"/>
    <property type="match status" value="1"/>
</dbReference>
<sequence length="130" mass="14976">MTPFGVFLEKIRRSRQLRQKQLAVDLGINASYISALETGRKEPPSRRVLERLIAALDLSDEEQTVLWESAEQSQRSIQLPDGMRLSEFRLVNELRKQLGKLDEGRITIMLDVLALNNPNSKQLKTRRTDM</sequence>